<name>A0A9N9MPT7_9CUCU</name>
<reference evidence="2" key="1">
    <citation type="submission" date="2022-01" db="EMBL/GenBank/DDBJ databases">
        <authorList>
            <person name="King R."/>
        </authorList>
    </citation>
    <scope>NUCLEOTIDE SEQUENCE</scope>
</reference>
<sequence length="126" mass="14332">MFKTALYLFALALIVKADEHFIDDCLNSGKNPIVLYNQEVSKDGHIFQIQEQNIRIPLTGFSESPITCITVVNLLSDLDGGYPYIKAGGVNYTYVDLYLKSQKRKGFDFRITVYYDKSQNSNVSYV</sequence>
<evidence type="ECO:0000313" key="2">
    <source>
        <dbReference type="EMBL" id="CAG9767132.1"/>
    </source>
</evidence>
<dbReference type="EMBL" id="OU892280">
    <property type="protein sequence ID" value="CAG9767132.1"/>
    <property type="molecule type" value="Genomic_DNA"/>
</dbReference>
<protein>
    <submittedName>
        <fullName evidence="2">Uncharacterized protein</fullName>
    </submittedName>
</protein>
<feature type="chain" id="PRO_5040501912" evidence="1">
    <location>
        <begin position="18"/>
        <end position="126"/>
    </location>
</feature>
<evidence type="ECO:0000313" key="3">
    <source>
        <dbReference type="Proteomes" id="UP001152799"/>
    </source>
</evidence>
<dbReference type="PANTHER" id="PTHR37685:SF1">
    <property type="entry name" value="GEO11136P1-RELATED"/>
    <property type="match status" value="1"/>
</dbReference>
<keyword evidence="3" id="KW-1185">Reference proteome</keyword>
<accession>A0A9N9MPT7</accession>
<dbReference type="PANTHER" id="PTHR37685">
    <property type="entry name" value="GEO11136P1-RELATED"/>
    <property type="match status" value="1"/>
</dbReference>
<evidence type="ECO:0000256" key="1">
    <source>
        <dbReference type="SAM" id="SignalP"/>
    </source>
</evidence>
<feature type="signal peptide" evidence="1">
    <location>
        <begin position="1"/>
        <end position="17"/>
    </location>
</feature>
<dbReference type="Proteomes" id="UP001152799">
    <property type="component" value="Chromosome 4"/>
</dbReference>
<keyword evidence="1" id="KW-0732">Signal</keyword>
<proteinExistence type="predicted"/>
<dbReference type="OrthoDB" id="8192785at2759"/>
<dbReference type="Pfam" id="PF15868">
    <property type="entry name" value="MBF2"/>
    <property type="match status" value="1"/>
</dbReference>
<dbReference type="AlphaFoldDB" id="A0A9N9MPT7"/>
<organism evidence="2 3">
    <name type="scientific">Ceutorhynchus assimilis</name>
    <name type="common">cabbage seed weevil</name>
    <dbReference type="NCBI Taxonomy" id="467358"/>
    <lineage>
        <taxon>Eukaryota</taxon>
        <taxon>Metazoa</taxon>
        <taxon>Ecdysozoa</taxon>
        <taxon>Arthropoda</taxon>
        <taxon>Hexapoda</taxon>
        <taxon>Insecta</taxon>
        <taxon>Pterygota</taxon>
        <taxon>Neoptera</taxon>
        <taxon>Endopterygota</taxon>
        <taxon>Coleoptera</taxon>
        <taxon>Polyphaga</taxon>
        <taxon>Cucujiformia</taxon>
        <taxon>Curculionidae</taxon>
        <taxon>Ceutorhynchinae</taxon>
        <taxon>Ceutorhynchus</taxon>
    </lineage>
</organism>
<dbReference type="InterPro" id="IPR031734">
    <property type="entry name" value="MBF2"/>
</dbReference>
<gene>
    <name evidence="2" type="ORF">CEUTPL_LOCUS7699</name>
</gene>